<feature type="transmembrane region" description="Helical" evidence="1">
    <location>
        <begin position="277"/>
        <end position="296"/>
    </location>
</feature>
<feature type="transmembrane region" description="Helical" evidence="1">
    <location>
        <begin position="364"/>
        <end position="397"/>
    </location>
</feature>
<feature type="transmembrane region" description="Helical" evidence="1">
    <location>
        <begin position="317"/>
        <end position="344"/>
    </location>
</feature>
<dbReference type="GO" id="GO:0005886">
    <property type="term" value="C:plasma membrane"/>
    <property type="evidence" value="ECO:0007669"/>
    <property type="project" value="TreeGrafter"/>
</dbReference>
<evidence type="ECO:0000313" key="3">
    <source>
        <dbReference type="Proteomes" id="UP000181901"/>
    </source>
</evidence>
<name>A0A1J5MVC4_9BACT</name>
<feature type="transmembrane region" description="Helical" evidence="1">
    <location>
        <begin position="5"/>
        <end position="22"/>
    </location>
</feature>
<feature type="transmembrane region" description="Helical" evidence="1">
    <location>
        <begin position="452"/>
        <end position="470"/>
    </location>
</feature>
<evidence type="ECO:0000256" key="1">
    <source>
        <dbReference type="SAM" id="Phobius"/>
    </source>
</evidence>
<organism evidence="2 3">
    <name type="scientific">Pseudodesulfovibrio hydrargyri</name>
    <dbReference type="NCBI Taxonomy" id="2125990"/>
    <lineage>
        <taxon>Bacteria</taxon>
        <taxon>Pseudomonadati</taxon>
        <taxon>Thermodesulfobacteriota</taxon>
        <taxon>Desulfovibrionia</taxon>
        <taxon>Desulfovibrionales</taxon>
        <taxon>Desulfovibrionaceae</taxon>
    </lineage>
</organism>
<dbReference type="EMBL" id="LKAQ01000004">
    <property type="protein sequence ID" value="OIQ50557.1"/>
    <property type="molecule type" value="Genomic_DNA"/>
</dbReference>
<feature type="transmembrane region" description="Helical" evidence="1">
    <location>
        <begin position="138"/>
        <end position="158"/>
    </location>
</feature>
<dbReference type="PANTHER" id="PTHR30354:SF11">
    <property type="entry name" value="PERMEASE"/>
    <property type="match status" value="1"/>
</dbReference>
<dbReference type="GO" id="GO:0015128">
    <property type="term" value="F:gluconate transmembrane transporter activity"/>
    <property type="evidence" value="ECO:0007669"/>
    <property type="project" value="InterPro"/>
</dbReference>
<feature type="transmembrane region" description="Helical" evidence="1">
    <location>
        <begin position="409"/>
        <end position="432"/>
    </location>
</feature>
<keyword evidence="1" id="KW-1133">Transmembrane helix</keyword>
<dbReference type="InterPro" id="IPR003474">
    <property type="entry name" value="Glcn_transporter"/>
</dbReference>
<dbReference type="Pfam" id="PF02447">
    <property type="entry name" value="GntP_permease"/>
    <property type="match status" value="1"/>
</dbReference>
<dbReference type="AlphaFoldDB" id="A0A1J5MVC4"/>
<feature type="transmembrane region" description="Helical" evidence="1">
    <location>
        <begin position="237"/>
        <end position="257"/>
    </location>
</feature>
<keyword evidence="3" id="KW-1185">Reference proteome</keyword>
<dbReference type="PANTHER" id="PTHR30354">
    <property type="entry name" value="GNT FAMILY GLUCONATE TRANSPORTER"/>
    <property type="match status" value="1"/>
</dbReference>
<dbReference type="OrthoDB" id="9787129at2"/>
<feature type="transmembrane region" description="Helical" evidence="1">
    <location>
        <begin position="103"/>
        <end position="126"/>
    </location>
</feature>
<accession>A0A1J5MVC4</accession>
<protein>
    <submittedName>
        <fullName evidence="2">High-affinity gluconate transporter</fullName>
    </submittedName>
</protein>
<proteinExistence type="predicted"/>
<sequence>MTPVLFLVCLAIAIAFLMLMIMKVKMHPVLALFLTSLGLGLVFGNSLIETVNLINTGFGGTLKGIGVTIILGSILAMGIQDTGAATSICNFFTRLFRGRALELAPALTAFIVSIPVFGDITMVLTAPIASILSKRKKISMSSMSAFIGMGLGLTHGLVPPTPGILAIALMYGADLGLTIFWGTLIAFVAFIGTWLVLRKWAAKEWIDPREDFVEGVEPAKSEAVEDIIIHEKGLPNALMALLPVLIPVVLITFASFAKVYMKDGGATLTFFTSVGDRVMALLLGVVFTIVLGYVKAEKVKAHHLRTAGDDGASLRQIIFGTWVGRGLVVALLPLLITAMGGAMGGMLKSVPVVKELGAMVAGTSLLPIMIPFLTASILMTAVGSMTTAGLTAAAIILPMLDSLGLSPVAATLSIGCGTMIFSHLNDSGFWIMTQFFNLNTTQGLKYLTVPRAVSGVIGFITLAILVSMGLI</sequence>
<keyword evidence="1" id="KW-0812">Transmembrane</keyword>
<keyword evidence="1" id="KW-0472">Membrane</keyword>
<feature type="transmembrane region" description="Helical" evidence="1">
    <location>
        <begin position="178"/>
        <end position="197"/>
    </location>
</feature>
<reference evidence="2 3" key="1">
    <citation type="submission" date="2015-09" db="EMBL/GenBank/DDBJ databases">
        <title>Genome of Desulfovibrio dechloracetivorans BerOc1, a mercury methylating strain isolated from highly hydrocarbons and metals contaminated coastal sediments.</title>
        <authorList>
            <person name="Goni Urriza M."/>
            <person name="Gassie C."/>
            <person name="Bouchez O."/>
            <person name="Klopp C."/>
            <person name="Ranchou-Peyruse A."/>
            <person name="Remy G."/>
        </authorList>
    </citation>
    <scope>NUCLEOTIDE SEQUENCE [LARGE SCALE GENOMIC DNA]</scope>
    <source>
        <strain evidence="2 3">BerOc1</strain>
    </source>
</reference>
<feature type="transmembrane region" description="Helical" evidence="1">
    <location>
        <begin position="29"/>
        <end position="48"/>
    </location>
</feature>
<comment type="caution">
    <text evidence="2">The sequence shown here is derived from an EMBL/GenBank/DDBJ whole genome shotgun (WGS) entry which is preliminary data.</text>
</comment>
<evidence type="ECO:0000313" key="2">
    <source>
        <dbReference type="EMBL" id="OIQ50557.1"/>
    </source>
</evidence>
<dbReference type="RefSeq" id="WP_071545987.1">
    <property type="nucleotide sequence ID" value="NZ_LKAQ01000004.1"/>
</dbReference>
<gene>
    <name evidence="2" type="primary">gntT</name>
    <name evidence="2" type="ORF">BerOc1_02498</name>
</gene>
<dbReference type="Proteomes" id="UP000181901">
    <property type="component" value="Unassembled WGS sequence"/>
</dbReference>